<feature type="domain" description="HTH cro/C1-type" evidence="2">
    <location>
        <begin position="14"/>
        <end position="69"/>
    </location>
</feature>
<dbReference type="STRING" id="1246637.MTBBW1_290018"/>
<evidence type="ECO:0000313" key="4">
    <source>
        <dbReference type="Proteomes" id="UP000191931"/>
    </source>
</evidence>
<dbReference type="NCBIfam" id="TIGR02607">
    <property type="entry name" value="antidote_HigA"/>
    <property type="match status" value="1"/>
</dbReference>
<dbReference type="CDD" id="cd00093">
    <property type="entry name" value="HTH_XRE"/>
    <property type="match status" value="1"/>
</dbReference>
<dbReference type="PROSITE" id="PS50943">
    <property type="entry name" value="HTH_CROC1"/>
    <property type="match status" value="1"/>
</dbReference>
<dbReference type="PANTHER" id="PTHR36924:SF1">
    <property type="entry name" value="ANTITOXIN HIGA-1"/>
    <property type="match status" value="1"/>
</dbReference>
<dbReference type="OrthoDB" id="9798100at2"/>
<dbReference type="SMART" id="SM00530">
    <property type="entry name" value="HTH_XRE"/>
    <property type="match status" value="1"/>
</dbReference>
<reference evidence="3 4" key="1">
    <citation type="submission" date="2017-03" db="EMBL/GenBank/DDBJ databases">
        <authorList>
            <person name="Afonso C.L."/>
            <person name="Miller P.J."/>
            <person name="Scott M.A."/>
            <person name="Spackman E."/>
            <person name="Goraichik I."/>
            <person name="Dimitrov K.M."/>
            <person name="Suarez D.L."/>
            <person name="Swayne D.E."/>
        </authorList>
    </citation>
    <scope>NUCLEOTIDE SEQUENCE [LARGE SCALE GENOMIC DNA]</scope>
    <source>
        <strain evidence="3">PRJEB14757</strain>
    </source>
</reference>
<keyword evidence="4" id="KW-1185">Reference proteome</keyword>
<dbReference type="InterPro" id="IPR013430">
    <property type="entry name" value="Toxin_antidote_HigA"/>
</dbReference>
<dbReference type="RefSeq" id="WP_080799826.1">
    <property type="nucleotide sequence ID" value="NZ_LT828541.1"/>
</dbReference>
<sequence length="101" mass="11534">MTTKRKPAHPGRILKNMYLEPLNLTITYVADMLGVSRKAISSIVNERKSVTPEMALRFSIAFDTTPELWMNLQKNHDLWRAANSTEGWKDVKPIYIAPSFA</sequence>
<dbReference type="AlphaFoldDB" id="A0A1W1HFH6"/>
<proteinExistence type="predicted"/>
<dbReference type="InterPro" id="IPR010982">
    <property type="entry name" value="Lambda_DNA-bd_dom_sf"/>
</dbReference>
<keyword evidence="1" id="KW-0238">DNA-binding</keyword>
<protein>
    <submittedName>
        <fullName evidence="3">Transcriptional regulator, XRE family protein</fullName>
    </submittedName>
</protein>
<accession>A0A1W1HFH6</accession>
<dbReference type="PANTHER" id="PTHR36924">
    <property type="entry name" value="ANTITOXIN HIGA-1"/>
    <property type="match status" value="1"/>
</dbReference>
<name>A0A1W1HFH6_9BACT</name>
<dbReference type="InterPro" id="IPR001387">
    <property type="entry name" value="Cro/C1-type_HTH"/>
</dbReference>
<dbReference type="Pfam" id="PF01381">
    <property type="entry name" value="HTH_3"/>
    <property type="match status" value="1"/>
</dbReference>
<dbReference type="Proteomes" id="UP000191931">
    <property type="component" value="Unassembled WGS sequence"/>
</dbReference>
<dbReference type="EMBL" id="FWEV01000212">
    <property type="protein sequence ID" value="SLM31237.1"/>
    <property type="molecule type" value="Genomic_DNA"/>
</dbReference>
<gene>
    <name evidence="3" type="ORF">MTBBW1_290018</name>
</gene>
<dbReference type="SUPFAM" id="SSF47413">
    <property type="entry name" value="lambda repressor-like DNA-binding domains"/>
    <property type="match status" value="1"/>
</dbReference>
<evidence type="ECO:0000313" key="3">
    <source>
        <dbReference type="EMBL" id="SLM31237.1"/>
    </source>
</evidence>
<dbReference type="Gene3D" id="1.10.260.40">
    <property type="entry name" value="lambda repressor-like DNA-binding domains"/>
    <property type="match status" value="1"/>
</dbReference>
<evidence type="ECO:0000259" key="2">
    <source>
        <dbReference type="PROSITE" id="PS50943"/>
    </source>
</evidence>
<organism evidence="3 4">
    <name type="scientific">Desulfamplus magnetovallimortis</name>
    <dbReference type="NCBI Taxonomy" id="1246637"/>
    <lineage>
        <taxon>Bacteria</taxon>
        <taxon>Pseudomonadati</taxon>
        <taxon>Thermodesulfobacteriota</taxon>
        <taxon>Desulfobacteria</taxon>
        <taxon>Desulfobacterales</taxon>
        <taxon>Desulfobacteraceae</taxon>
        <taxon>Desulfamplus</taxon>
    </lineage>
</organism>
<evidence type="ECO:0000256" key="1">
    <source>
        <dbReference type="ARBA" id="ARBA00023125"/>
    </source>
</evidence>
<dbReference type="GO" id="GO:0003677">
    <property type="term" value="F:DNA binding"/>
    <property type="evidence" value="ECO:0007669"/>
    <property type="project" value="UniProtKB-KW"/>
</dbReference>